<dbReference type="Pfam" id="PF00656">
    <property type="entry name" value="Peptidase_C14"/>
    <property type="match status" value="1"/>
</dbReference>
<proteinExistence type="predicted"/>
<evidence type="ECO:0000313" key="2">
    <source>
        <dbReference type="EMBL" id="MPL59113.1"/>
    </source>
</evidence>
<comment type="caution">
    <text evidence="2">The sequence shown here is derived from an EMBL/GenBank/DDBJ whole genome shotgun (WGS) entry which is preliminary data.</text>
</comment>
<evidence type="ECO:0000259" key="1">
    <source>
        <dbReference type="Pfam" id="PF00656"/>
    </source>
</evidence>
<name>A0A644SWX3_9ZZZZ</name>
<dbReference type="AlphaFoldDB" id="A0A644SWX3"/>
<sequence>MKIRARIAGFSRSAGLIGLGLVVCLAASCSLPGKLTGERYALMIGISEYISPTIQDLGYPKDDAQDLGALLDQSGWNVDSSTLIDTGAIKAKIKTTMETYFKAIPSQATALIYYSGHGSEDGSEAYIVPSDYGGTKASLISTTELSLWIQDYILPYTSNVIVIIDACYSGGFVPQSDSLDIIDPDYDANFGSSVSSLALTGLGDLGVLLAKNLEQSGKLEPIVMSASGSEELSWESSSLKHGVFTYYLMKAAESGDTNRDDYVSATEAYTYAAKGIDKNWNELYGNSAAFYPHITGGLRDLVLFDLH</sequence>
<protein>
    <recommendedName>
        <fullName evidence="1">Peptidase C14 caspase domain-containing protein</fullName>
    </recommendedName>
</protein>
<dbReference type="SUPFAM" id="SSF52129">
    <property type="entry name" value="Caspase-like"/>
    <property type="match status" value="1"/>
</dbReference>
<accession>A0A644SWX3</accession>
<dbReference type="InterPro" id="IPR029030">
    <property type="entry name" value="Caspase-like_dom_sf"/>
</dbReference>
<dbReference type="GO" id="GO:0004197">
    <property type="term" value="F:cysteine-type endopeptidase activity"/>
    <property type="evidence" value="ECO:0007669"/>
    <property type="project" value="InterPro"/>
</dbReference>
<dbReference type="Gene3D" id="3.40.50.1460">
    <property type="match status" value="1"/>
</dbReference>
<reference evidence="2" key="1">
    <citation type="submission" date="2019-08" db="EMBL/GenBank/DDBJ databases">
        <authorList>
            <person name="Kucharzyk K."/>
            <person name="Murdoch R.W."/>
            <person name="Higgins S."/>
            <person name="Loffler F."/>
        </authorList>
    </citation>
    <scope>NUCLEOTIDE SEQUENCE</scope>
</reference>
<organism evidence="2">
    <name type="scientific">bioreactor metagenome</name>
    <dbReference type="NCBI Taxonomy" id="1076179"/>
    <lineage>
        <taxon>unclassified sequences</taxon>
        <taxon>metagenomes</taxon>
        <taxon>ecological metagenomes</taxon>
    </lineage>
</organism>
<dbReference type="GO" id="GO:0006508">
    <property type="term" value="P:proteolysis"/>
    <property type="evidence" value="ECO:0007669"/>
    <property type="project" value="InterPro"/>
</dbReference>
<dbReference type="PROSITE" id="PS51257">
    <property type="entry name" value="PROKAR_LIPOPROTEIN"/>
    <property type="match status" value="1"/>
</dbReference>
<gene>
    <name evidence="2" type="ORF">SDC9_04661</name>
</gene>
<feature type="domain" description="Peptidase C14 caspase" evidence="1">
    <location>
        <begin position="39"/>
        <end position="257"/>
    </location>
</feature>
<dbReference type="InterPro" id="IPR011600">
    <property type="entry name" value="Pept_C14_caspase"/>
</dbReference>
<dbReference type="EMBL" id="VSSQ01000008">
    <property type="protein sequence ID" value="MPL59113.1"/>
    <property type="molecule type" value="Genomic_DNA"/>
</dbReference>